<dbReference type="EMBL" id="CAJOBD010004192">
    <property type="protein sequence ID" value="CAF3984214.1"/>
    <property type="molecule type" value="Genomic_DNA"/>
</dbReference>
<accession>A0A819MUY3</accession>
<evidence type="ECO:0000259" key="2">
    <source>
        <dbReference type="Pfam" id="PF19259"/>
    </source>
</evidence>
<sequence>MGTSSGWTIGGGVRAGIDSSLLNSSDYLPGGSSYVAEIAASHSDIVTNGIDPSVGKLMPNIFIMDKSASLDSLNLQTISTTSVLTSTANPDVKPSSFSQLTRRMAIIPTLNRPVRLLTSAKIQSCINEDTSMMNVNIDTDKHLDSGDKNHFLLGNKQNSSELFDIVDNRSNQVHQNKDEENEDNLFDTFICSNFVHFSGTQAIDQWLDETEALFNRFRISRRLRFIAIPLLVQSEAKRKYIRNCRSITSFDDFYEFLLTNFDTIPSISSTSKPSYVHHIPESTKNAISINKSIAEFKSNAASSTDSSQISQSCVSRSNNTIGNDTTNVNGDVSDLKSTLKNSSNDTSPLDSVIPDLRKAIVSDFIKNPKIFLGTKDDVMKLVDEIDHLMQIAHVPDFHRLDLILYSLRGDALQWFKNNKSALITCGIFVQEIKKVFTSSFFEELAFKALESYTQDENQSIRNFYNEVLKLCNAADSSMSESTKLKNLLNKVKPSIQLEVRKRKPKLTAEFLEFAKEVEELLQLSNLQIDTSTHRSSNPVNSNIHTSSSSFFPSTRYNNSDYHYTPSLRRNFGNNAVSTSFTYHPSRSSKSDKTQSYNSYQYSHSNRFNPSTNNKSSNNNNRK</sequence>
<name>A0A819MUY3_9BILA</name>
<evidence type="ECO:0000313" key="3">
    <source>
        <dbReference type="EMBL" id="CAF3984214.1"/>
    </source>
</evidence>
<gene>
    <name evidence="3" type="ORF">JBS370_LOCUS25351</name>
</gene>
<dbReference type="Pfam" id="PF19259">
    <property type="entry name" value="Ty3_capsid"/>
    <property type="match status" value="1"/>
</dbReference>
<dbReference type="PANTHER" id="PTHR33194">
    <property type="entry name" value="ZINC KNUCKLE DOMAINCONTAINING PROTEIN"/>
    <property type="match status" value="1"/>
</dbReference>
<evidence type="ECO:0000313" key="4">
    <source>
        <dbReference type="Proteomes" id="UP000663836"/>
    </source>
</evidence>
<comment type="caution">
    <text evidence="3">The sequence shown here is derived from an EMBL/GenBank/DDBJ whole genome shotgun (WGS) entry which is preliminary data.</text>
</comment>
<reference evidence="3" key="1">
    <citation type="submission" date="2021-02" db="EMBL/GenBank/DDBJ databases">
        <authorList>
            <person name="Nowell W R."/>
        </authorList>
    </citation>
    <scope>NUCLEOTIDE SEQUENCE</scope>
</reference>
<dbReference type="PANTHER" id="PTHR33194:SF4">
    <property type="entry name" value="CCHC-TYPE DOMAIN-CONTAINING PROTEIN"/>
    <property type="match status" value="1"/>
</dbReference>
<dbReference type="InterPro" id="IPR045358">
    <property type="entry name" value="Ty3_capsid"/>
</dbReference>
<protein>
    <recommendedName>
        <fullName evidence="2">Ty3 transposon capsid-like protein domain-containing protein</fullName>
    </recommendedName>
</protein>
<feature type="compositionally biased region" description="Low complexity" evidence="1">
    <location>
        <begin position="594"/>
        <end position="622"/>
    </location>
</feature>
<organism evidence="3 4">
    <name type="scientific">Rotaria sordida</name>
    <dbReference type="NCBI Taxonomy" id="392033"/>
    <lineage>
        <taxon>Eukaryota</taxon>
        <taxon>Metazoa</taxon>
        <taxon>Spiralia</taxon>
        <taxon>Gnathifera</taxon>
        <taxon>Rotifera</taxon>
        <taxon>Eurotatoria</taxon>
        <taxon>Bdelloidea</taxon>
        <taxon>Philodinida</taxon>
        <taxon>Philodinidae</taxon>
        <taxon>Rotaria</taxon>
    </lineage>
</organism>
<feature type="region of interest" description="Disordered" evidence="1">
    <location>
        <begin position="581"/>
        <end position="622"/>
    </location>
</feature>
<evidence type="ECO:0000256" key="1">
    <source>
        <dbReference type="SAM" id="MobiDB-lite"/>
    </source>
</evidence>
<dbReference type="AlphaFoldDB" id="A0A819MUY3"/>
<dbReference type="Proteomes" id="UP000663836">
    <property type="component" value="Unassembled WGS sequence"/>
</dbReference>
<proteinExistence type="predicted"/>
<feature type="domain" description="Ty3 transposon capsid-like protein" evidence="2">
    <location>
        <begin position="362"/>
        <end position="522"/>
    </location>
</feature>